<feature type="coiled-coil region" evidence="1">
    <location>
        <begin position="85"/>
        <end position="133"/>
    </location>
</feature>
<dbReference type="EMBL" id="KQ972226">
    <property type="protein sequence ID" value="EFA12747.1"/>
    <property type="molecule type" value="Genomic_DNA"/>
</dbReference>
<evidence type="ECO:0000256" key="2">
    <source>
        <dbReference type="SAM" id="MobiDB-lite"/>
    </source>
</evidence>
<dbReference type="OMA" id="MYRIREM"/>
<evidence type="ECO:0000313" key="4">
    <source>
        <dbReference type="EMBL" id="EFA12747.1"/>
    </source>
</evidence>
<dbReference type="InterPro" id="IPR022242">
    <property type="entry name" value="TNP-like_C"/>
</dbReference>
<organism evidence="4 5">
    <name type="scientific">Tribolium castaneum</name>
    <name type="common">Red flour beetle</name>
    <dbReference type="NCBI Taxonomy" id="7070"/>
    <lineage>
        <taxon>Eukaryota</taxon>
        <taxon>Metazoa</taxon>
        <taxon>Ecdysozoa</taxon>
        <taxon>Arthropoda</taxon>
        <taxon>Hexapoda</taxon>
        <taxon>Insecta</taxon>
        <taxon>Pterygota</taxon>
        <taxon>Neoptera</taxon>
        <taxon>Endopterygota</taxon>
        <taxon>Coleoptera</taxon>
        <taxon>Polyphaga</taxon>
        <taxon>Cucujiformia</taxon>
        <taxon>Tenebrionidae</taxon>
        <taxon>Tenebrionidae incertae sedis</taxon>
        <taxon>Tribolium</taxon>
    </lineage>
</organism>
<feature type="domain" description="Transposable element P transposase-like C-terminal" evidence="3">
    <location>
        <begin position="170"/>
        <end position="266"/>
    </location>
</feature>
<dbReference type="GO" id="GO:0031122">
    <property type="term" value="P:cytoplasmic microtubule organization"/>
    <property type="evidence" value="ECO:0000318"/>
    <property type="project" value="GO_Central"/>
</dbReference>
<accession>D7EJK1</accession>
<reference evidence="4 5" key="2">
    <citation type="journal article" date="2010" name="Nucleic Acids Res.">
        <title>BeetleBase in 2010: revisions to provide comprehensive genomic information for Tribolium castaneum.</title>
        <authorList>
            <person name="Kim H.S."/>
            <person name="Murphy T."/>
            <person name="Xia J."/>
            <person name="Caragea D."/>
            <person name="Park Y."/>
            <person name="Beeman R.W."/>
            <person name="Lorenzen M.D."/>
            <person name="Butcher S."/>
            <person name="Manak J.R."/>
            <person name="Brown S.J."/>
        </authorList>
    </citation>
    <scope>NUCLEOTIDE SEQUENCE [LARGE SCALE GENOMIC DNA]</scope>
    <source>
        <strain evidence="4 5">Georgia GA2</strain>
    </source>
</reference>
<keyword evidence="5" id="KW-1185">Reference proteome</keyword>
<dbReference type="AlphaFoldDB" id="D7EJK1"/>
<dbReference type="GO" id="GO:0034451">
    <property type="term" value="C:centriolar satellite"/>
    <property type="evidence" value="ECO:0000318"/>
    <property type="project" value="GO_Central"/>
</dbReference>
<evidence type="ECO:0000256" key="1">
    <source>
        <dbReference type="SAM" id="Coils"/>
    </source>
</evidence>
<gene>
    <name evidence="4" type="primary">GLEAN_10274</name>
    <name evidence="4" type="ORF">TcasGA2_TC010274</name>
</gene>
<dbReference type="PhylomeDB" id="D7EJK1"/>
<keyword evidence="1" id="KW-0175">Coiled coil</keyword>
<dbReference type="Pfam" id="PF12596">
    <property type="entry name" value="Tnp_P_element_C"/>
    <property type="match status" value="1"/>
</dbReference>
<dbReference type="InParanoid" id="D7EJK1"/>
<protein>
    <recommendedName>
        <fullName evidence="3">Transposable element P transposase-like C-terminal domain-containing protein</fullName>
    </recommendedName>
</protein>
<feature type="region of interest" description="Disordered" evidence="2">
    <location>
        <begin position="25"/>
        <end position="63"/>
    </location>
</feature>
<reference evidence="4 5" key="1">
    <citation type="journal article" date="2008" name="Nature">
        <title>The genome of the model beetle and pest Tribolium castaneum.</title>
        <authorList>
            <consortium name="Tribolium Genome Sequencing Consortium"/>
            <person name="Richards S."/>
            <person name="Gibbs R.A."/>
            <person name="Weinstock G.M."/>
            <person name="Brown S.J."/>
            <person name="Denell R."/>
            <person name="Beeman R.W."/>
            <person name="Gibbs R."/>
            <person name="Beeman R.W."/>
            <person name="Brown S.J."/>
            <person name="Bucher G."/>
            <person name="Friedrich M."/>
            <person name="Grimmelikhuijzen C.J."/>
            <person name="Klingler M."/>
            <person name="Lorenzen M."/>
            <person name="Richards S."/>
            <person name="Roth S."/>
            <person name="Schroder R."/>
            <person name="Tautz D."/>
            <person name="Zdobnov E.M."/>
            <person name="Muzny D."/>
            <person name="Gibbs R.A."/>
            <person name="Weinstock G.M."/>
            <person name="Attaway T."/>
            <person name="Bell S."/>
            <person name="Buhay C.J."/>
            <person name="Chandrabose M.N."/>
            <person name="Chavez D."/>
            <person name="Clerk-Blankenburg K.P."/>
            <person name="Cree A."/>
            <person name="Dao M."/>
            <person name="Davis C."/>
            <person name="Chacko J."/>
            <person name="Dinh H."/>
            <person name="Dugan-Rocha S."/>
            <person name="Fowler G."/>
            <person name="Garner T.T."/>
            <person name="Garnes J."/>
            <person name="Gnirke A."/>
            <person name="Hawes A."/>
            <person name="Hernandez J."/>
            <person name="Hines S."/>
            <person name="Holder M."/>
            <person name="Hume J."/>
            <person name="Jhangiani S.N."/>
            <person name="Joshi V."/>
            <person name="Khan Z.M."/>
            <person name="Jackson L."/>
            <person name="Kovar C."/>
            <person name="Kowis A."/>
            <person name="Lee S."/>
            <person name="Lewis L.R."/>
            <person name="Margolis J."/>
            <person name="Morgan M."/>
            <person name="Nazareth L.V."/>
            <person name="Nguyen N."/>
            <person name="Okwuonu G."/>
            <person name="Parker D."/>
            <person name="Richards S."/>
            <person name="Ruiz S.J."/>
            <person name="Santibanez J."/>
            <person name="Savard J."/>
            <person name="Scherer S.E."/>
            <person name="Schneider B."/>
            <person name="Sodergren E."/>
            <person name="Tautz D."/>
            <person name="Vattahil S."/>
            <person name="Villasana D."/>
            <person name="White C.S."/>
            <person name="Wright R."/>
            <person name="Park Y."/>
            <person name="Beeman R.W."/>
            <person name="Lord J."/>
            <person name="Oppert B."/>
            <person name="Lorenzen M."/>
            <person name="Brown S."/>
            <person name="Wang L."/>
            <person name="Savard J."/>
            <person name="Tautz D."/>
            <person name="Richards S."/>
            <person name="Weinstock G."/>
            <person name="Gibbs R.A."/>
            <person name="Liu Y."/>
            <person name="Worley K."/>
            <person name="Weinstock G."/>
            <person name="Elsik C.G."/>
            <person name="Reese J.T."/>
            <person name="Elhaik E."/>
            <person name="Landan G."/>
            <person name="Graur D."/>
            <person name="Arensburger P."/>
            <person name="Atkinson P."/>
            <person name="Beeman R.W."/>
            <person name="Beidler J."/>
            <person name="Brown S.J."/>
            <person name="Demuth J.P."/>
            <person name="Drury D.W."/>
            <person name="Du Y.Z."/>
            <person name="Fujiwara H."/>
            <person name="Lorenzen M."/>
            <person name="Maselli V."/>
            <person name="Osanai M."/>
            <person name="Park Y."/>
            <person name="Robertson H.M."/>
            <person name="Tu Z."/>
            <person name="Wang J.J."/>
            <person name="Wang S."/>
            <person name="Richards S."/>
            <person name="Song H."/>
            <person name="Zhang L."/>
            <person name="Sodergren E."/>
            <person name="Werner D."/>
            <person name="Stanke M."/>
            <person name="Morgenstern B."/>
            <person name="Solovyev V."/>
            <person name="Kosarev P."/>
            <person name="Brown G."/>
            <person name="Chen H.C."/>
            <person name="Ermolaeva O."/>
            <person name="Hlavina W."/>
            <person name="Kapustin Y."/>
            <person name="Kiryutin B."/>
            <person name="Kitts P."/>
            <person name="Maglott D."/>
            <person name="Pruitt K."/>
            <person name="Sapojnikov V."/>
            <person name="Souvorov A."/>
            <person name="Mackey A.J."/>
            <person name="Waterhouse R.M."/>
            <person name="Wyder S."/>
            <person name="Zdobnov E.M."/>
            <person name="Zdobnov E.M."/>
            <person name="Wyder S."/>
            <person name="Kriventseva E.V."/>
            <person name="Kadowaki T."/>
            <person name="Bork P."/>
            <person name="Aranda M."/>
            <person name="Bao R."/>
            <person name="Beermann A."/>
            <person name="Berns N."/>
            <person name="Bolognesi R."/>
            <person name="Bonneton F."/>
            <person name="Bopp D."/>
            <person name="Brown S.J."/>
            <person name="Bucher G."/>
            <person name="Butts T."/>
            <person name="Chaumot A."/>
            <person name="Denell R.E."/>
            <person name="Ferrier D.E."/>
            <person name="Friedrich M."/>
            <person name="Gordon C.M."/>
            <person name="Jindra M."/>
            <person name="Klingler M."/>
            <person name="Lan Q."/>
            <person name="Lattorff H.M."/>
            <person name="Laudet V."/>
            <person name="von Levetsow C."/>
            <person name="Liu Z."/>
            <person name="Lutz R."/>
            <person name="Lynch J.A."/>
            <person name="da Fonseca R.N."/>
            <person name="Posnien N."/>
            <person name="Reuter R."/>
            <person name="Roth S."/>
            <person name="Savard J."/>
            <person name="Schinko J.B."/>
            <person name="Schmitt C."/>
            <person name="Schoppmeier M."/>
            <person name="Schroder R."/>
            <person name="Shippy T.D."/>
            <person name="Simonnet F."/>
            <person name="Marques-Souza H."/>
            <person name="Tautz D."/>
            <person name="Tomoyasu Y."/>
            <person name="Trauner J."/>
            <person name="Van der Zee M."/>
            <person name="Vervoort M."/>
            <person name="Wittkopp N."/>
            <person name="Wimmer E.A."/>
            <person name="Yang X."/>
            <person name="Jones A.K."/>
            <person name="Sattelle D.B."/>
            <person name="Ebert P.R."/>
            <person name="Nelson D."/>
            <person name="Scott J.G."/>
            <person name="Beeman R.W."/>
            <person name="Muthukrishnan S."/>
            <person name="Kramer K.J."/>
            <person name="Arakane Y."/>
            <person name="Beeman R.W."/>
            <person name="Zhu Q."/>
            <person name="Hogenkamp D."/>
            <person name="Dixit R."/>
            <person name="Oppert B."/>
            <person name="Jiang H."/>
            <person name="Zou Z."/>
            <person name="Marshall J."/>
            <person name="Elpidina E."/>
            <person name="Vinokurov K."/>
            <person name="Oppert C."/>
            <person name="Zou Z."/>
            <person name="Evans J."/>
            <person name="Lu Z."/>
            <person name="Zhao P."/>
            <person name="Sumathipala N."/>
            <person name="Altincicek B."/>
            <person name="Vilcinskas A."/>
            <person name="Williams M."/>
            <person name="Hultmark D."/>
            <person name="Hetru C."/>
            <person name="Jiang H."/>
            <person name="Grimmelikhuijzen C.J."/>
            <person name="Hauser F."/>
            <person name="Cazzamali G."/>
            <person name="Williamson M."/>
            <person name="Park Y."/>
            <person name="Li B."/>
            <person name="Tanaka Y."/>
            <person name="Predel R."/>
            <person name="Neupert S."/>
            <person name="Schachtner J."/>
            <person name="Verleyen P."/>
            <person name="Raible F."/>
            <person name="Bork P."/>
            <person name="Friedrich M."/>
            <person name="Walden K.K."/>
            <person name="Robertson H.M."/>
            <person name="Angeli S."/>
            <person name="Foret S."/>
            <person name="Bucher G."/>
            <person name="Schuetz S."/>
            <person name="Maleszka R."/>
            <person name="Wimmer E.A."/>
            <person name="Beeman R.W."/>
            <person name="Lorenzen M."/>
            <person name="Tomoyasu Y."/>
            <person name="Miller S.C."/>
            <person name="Grossmann D."/>
            <person name="Bucher G."/>
        </authorList>
    </citation>
    <scope>NUCLEOTIDE SEQUENCE [LARGE SCALE GENOMIC DNA]</scope>
    <source>
        <strain evidence="4 5">Georgia GA2</strain>
    </source>
</reference>
<dbReference type="HOGENOM" id="CLU_1009470_0_0_1"/>
<evidence type="ECO:0000259" key="3">
    <source>
        <dbReference type="Pfam" id="PF12596"/>
    </source>
</evidence>
<proteinExistence type="predicted"/>
<dbReference type="Proteomes" id="UP000007266">
    <property type="component" value="Unassembled WGS sequence"/>
</dbReference>
<name>D7EJK1_TRICA</name>
<evidence type="ECO:0000313" key="5">
    <source>
        <dbReference type="Proteomes" id="UP000007266"/>
    </source>
</evidence>
<sequence>MPDDYKRDLKGELLNFPTKPILKPTAVPSFNIPSRPEGMTSPSAREKRIKKRQSKKLVTETLAEPPRKILPEVESLPLPEQKTEKDILLERHTTLQKQYEDLKKMFEEQNKTIREHKAQIVKLEKSLEKLLQDFSIETKGFNNHPSPMDAIYRIRMIILGKNPGVVQKNLNTSDFDADEHIVAKVLNQTISLPSRNTDEQTQTDLSDTISVSSSCSTTTGAVITPEIIRPATSQCSESDGLEYLAGWVAKKFKNKYPTLGTYTYKMQSQHVSKMPS</sequence>
<dbReference type="GO" id="GO:1905515">
    <property type="term" value="P:non-motile cilium assembly"/>
    <property type="evidence" value="ECO:0000318"/>
    <property type="project" value="GO_Central"/>
</dbReference>